<reference evidence="1" key="2">
    <citation type="journal article" date="2022" name="New Phytol.">
        <title>Evolutionary transition to the ectomycorrhizal habit in the genomes of a hyperdiverse lineage of mushroom-forming fungi.</title>
        <authorList>
            <person name="Looney B."/>
            <person name="Miyauchi S."/>
            <person name="Morin E."/>
            <person name="Drula E."/>
            <person name="Courty P.E."/>
            <person name="Kohler A."/>
            <person name="Kuo A."/>
            <person name="LaButti K."/>
            <person name="Pangilinan J."/>
            <person name="Lipzen A."/>
            <person name="Riley R."/>
            <person name="Andreopoulos W."/>
            <person name="He G."/>
            <person name="Johnson J."/>
            <person name="Nolan M."/>
            <person name="Tritt A."/>
            <person name="Barry K.W."/>
            <person name="Grigoriev I.V."/>
            <person name="Nagy L.G."/>
            <person name="Hibbett D."/>
            <person name="Henrissat B."/>
            <person name="Matheny P.B."/>
            <person name="Labbe J."/>
            <person name="Martin F.M."/>
        </authorList>
    </citation>
    <scope>NUCLEOTIDE SEQUENCE</scope>
    <source>
        <strain evidence="1">EC-137</strain>
    </source>
</reference>
<comment type="caution">
    <text evidence="1">The sequence shown here is derived from an EMBL/GenBank/DDBJ whole genome shotgun (WGS) entry which is preliminary data.</text>
</comment>
<sequence length="583" mass="64249">MRVIHLGTFCVFLVLWPAAFAKTNFTQCLQMLNDGTFGDHPDGARNNKGMQVPAVDATAVSYDFCKTSCGAGPEPFSWTTFSTQFSSWLLPWLALLSQLPFGSTFPTDDVVSVFLTVGSPALAAYSLILTILNGKWVSRRLSGIRYPNVHYIWRVLNSLQQSSLNIDDSEGMLASLVILPENDEWWEEMAHGLDYTQTWSPSTISQIAWVFIAYLFTVIVSFLDTPDSVTANSNGQGVGSGFLWLLPIVIGWLQLSPKCDSARVGEAFFRADGKAFRATDDPTRPALASESTGHRALSLSSYKDSEARHDEEASAPIYNYARVLPWIANVERVFSVLHTAAERAACNEPVSPDARWKPADRHKCVADDNRRGTLEQVLLYACRPRAPQTGRIDPDFVSRFMIATAMAFFLQWATVGGAIIAVWFTPAIGLGCRSGSYLLYAAVGTIVWAIMVTSSFFAYYSTMESSDTLCARHSRMASRRAAGIIAVLLRRFGKFLATLNSIWIVLCCILQFSSSFDTCWCNASVLGLGKDAFYVISFLPSDIRAMTRAWILGIVLALGSAVVFGIFVYLHINPPSPAPPKRV</sequence>
<proteinExistence type="predicted"/>
<organism evidence="1 2">
    <name type="scientific">Vararia minispora EC-137</name>
    <dbReference type="NCBI Taxonomy" id="1314806"/>
    <lineage>
        <taxon>Eukaryota</taxon>
        <taxon>Fungi</taxon>
        <taxon>Dikarya</taxon>
        <taxon>Basidiomycota</taxon>
        <taxon>Agaricomycotina</taxon>
        <taxon>Agaricomycetes</taxon>
        <taxon>Russulales</taxon>
        <taxon>Lachnocladiaceae</taxon>
        <taxon>Vararia</taxon>
    </lineage>
</organism>
<reference evidence="1" key="1">
    <citation type="submission" date="2021-02" db="EMBL/GenBank/DDBJ databases">
        <authorList>
            <consortium name="DOE Joint Genome Institute"/>
            <person name="Ahrendt S."/>
            <person name="Looney B.P."/>
            <person name="Miyauchi S."/>
            <person name="Morin E."/>
            <person name="Drula E."/>
            <person name="Courty P.E."/>
            <person name="Chicoki N."/>
            <person name="Fauchery L."/>
            <person name="Kohler A."/>
            <person name="Kuo A."/>
            <person name="Labutti K."/>
            <person name="Pangilinan J."/>
            <person name="Lipzen A."/>
            <person name="Riley R."/>
            <person name="Andreopoulos W."/>
            <person name="He G."/>
            <person name="Johnson J."/>
            <person name="Barry K.W."/>
            <person name="Grigoriev I.V."/>
            <person name="Nagy L."/>
            <person name="Hibbett D."/>
            <person name="Henrissat B."/>
            <person name="Matheny P.B."/>
            <person name="Labbe J."/>
            <person name="Martin F."/>
        </authorList>
    </citation>
    <scope>NUCLEOTIDE SEQUENCE</scope>
    <source>
        <strain evidence="1">EC-137</strain>
    </source>
</reference>
<evidence type="ECO:0000313" key="2">
    <source>
        <dbReference type="Proteomes" id="UP000814128"/>
    </source>
</evidence>
<dbReference type="EMBL" id="MU273525">
    <property type="protein sequence ID" value="KAI0033218.1"/>
    <property type="molecule type" value="Genomic_DNA"/>
</dbReference>
<dbReference type="Proteomes" id="UP000814128">
    <property type="component" value="Unassembled WGS sequence"/>
</dbReference>
<keyword evidence="2" id="KW-1185">Reference proteome</keyword>
<name>A0ACB8QP01_9AGAM</name>
<evidence type="ECO:0000313" key="1">
    <source>
        <dbReference type="EMBL" id="KAI0033218.1"/>
    </source>
</evidence>
<protein>
    <submittedName>
        <fullName evidence="1">Uncharacterized protein</fullName>
    </submittedName>
</protein>
<accession>A0ACB8QP01</accession>
<gene>
    <name evidence="1" type="ORF">K488DRAFT_78028</name>
</gene>